<feature type="repeat" description="TPR" evidence="1">
    <location>
        <begin position="545"/>
        <end position="578"/>
    </location>
</feature>
<reference evidence="4" key="1">
    <citation type="submission" date="2020-07" db="EMBL/GenBank/DDBJ databases">
        <title>Huge and variable diversity of episymbiotic CPR bacteria and DPANN archaea in groundwater ecosystems.</title>
        <authorList>
            <person name="He C.Y."/>
            <person name="Keren R."/>
            <person name="Whittaker M."/>
            <person name="Farag I.F."/>
            <person name="Doudna J."/>
            <person name="Cate J.H.D."/>
            <person name="Banfield J.F."/>
        </authorList>
    </citation>
    <scope>NUCLEOTIDE SEQUENCE</scope>
    <source>
        <strain evidence="4">NC_groundwater_580_Pr5_B-0.1um_64_19</strain>
    </source>
</reference>
<dbReference type="Gene3D" id="1.25.40.10">
    <property type="entry name" value="Tetratricopeptide repeat domain"/>
    <property type="match status" value="1"/>
</dbReference>
<feature type="repeat" description="TPR" evidence="1">
    <location>
        <begin position="647"/>
        <end position="680"/>
    </location>
</feature>
<dbReference type="InterPro" id="IPR017850">
    <property type="entry name" value="Alkaline_phosphatase_core_sf"/>
</dbReference>
<feature type="repeat" description="TPR" evidence="1">
    <location>
        <begin position="579"/>
        <end position="612"/>
    </location>
</feature>
<keyword evidence="1" id="KW-0802">TPR repeat</keyword>
<feature type="chain" id="PRO_5037440479" evidence="2">
    <location>
        <begin position="22"/>
        <end position="713"/>
    </location>
</feature>
<gene>
    <name evidence="4" type="ORF">HYX28_05765</name>
</gene>
<dbReference type="SMART" id="SM00028">
    <property type="entry name" value="TPR"/>
    <property type="match status" value="4"/>
</dbReference>
<evidence type="ECO:0000256" key="2">
    <source>
        <dbReference type="SAM" id="SignalP"/>
    </source>
</evidence>
<dbReference type="PANTHER" id="PTHR43751">
    <property type="entry name" value="SULFATASE"/>
    <property type="match status" value="1"/>
</dbReference>
<dbReference type="PANTHER" id="PTHR43751:SF3">
    <property type="entry name" value="SULFATASE N-TERMINAL DOMAIN-CONTAINING PROTEIN"/>
    <property type="match status" value="1"/>
</dbReference>
<dbReference type="AlphaFoldDB" id="A0A932EQ07"/>
<feature type="repeat" description="TPR" evidence="1">
    <location>
        <begin position="613"/>
        <end position="646"/>
    </location>
</feature>
<dbReference type="InterPro" id="IPR052701">
    <property type="entry name" value="GAG_Ulvan_Degrading_Sulfatases"/>
</dbReference>
<dbReference type="SUPFAM" id="SSF48452">
    <property type="entry name" value="TPR-like"/>
    <property type="match status" value="1"/>
</dbReference>
<dbReference type="InterPro" id="IPR019734">
    <property type="entry name" value="TPR_rpt"/>
</dbReference>
<dbReference type="PROSITE" id="PS50005">
    <property type="entry name" value="TPR"/>
    <property type="match status" value="4"/>
</dbReference>
<dbReference type="CDD" id="cd16148">
    <property type="entry name" value="sulfatase_like"/>
    <property type="match status" value="1"/>
</dbReference>
<dbReference type="InterPro" id="IPR000917">
    <property type="entry name" value="Sulfatase_N"/>
</dbReference>
<dbReference type="GO" id="GO:0016787">
    <property type="term" value="F:hydrolase activity"/>
    <property type="evidence" value="ECO:0007669"/>
    <property type="project" value="UniProtKB-KW"/>
</dbReference>
<dbReference type="Pfam" id="PF00884">
    <property type="entry name" value="Sulfatase"/>
    <property type="match status" value="1"/>
</dbReference>
<organism evidence="4 5">
    <name type="scientific">Candidatus Korobacter versatilis</name>
    <dbReference type="NCBI Taxonomy" id="658062"/>
    <lineage>
        <taxon>Bacteria</taxon>
        <taxon>Pseudomonadati</taxon>
        <taxon>Acidobacteriota</taxon>
        <taxon>Terriglobia</taxon>
        <taxon>Terriglobales</taxon>
        <taxon>Candidatus Korobacteraceae</taxon>
        <taxon>Candidatus Korobacter</taxon>
    </lineage>
</organism>
<dbReference type="Gene3D" id="3.40.720.10">
    <property type="entry name" value="Alkaline Phosphatase, subunit A"/>
    <property type="match status" value="2"/>
</dbReference>
<evidence type="ECO:0000313" key="5">
    <source>
        <dbReference type="Proteomes" id="UP000779809"/>
    </source>
</evidence>
<dbReference type="EMBL" id="JACPNR010000006">
    <property type="protein sequence ID" value="MBI2678268.1"/>
    <property type="molecule type" value="Genomic_DNA"/>
</dbReference>
<evidence type="ECO:0000256" key="1">
    <source>
        <dbReference type="PROSITE-ProRule" id="PRU00339"/>
    </source>
</evidence>
<name>A0A932EQ07_9BACT</name>
<dbReference type="SUPFAM" id="SSF53649">
    <property type="entry name" value="Alkaline phosphatase-like"/>
    <property type="match status" value="1"/>
</dbReference>
<dbReference type="InterPro" id="IPR011990">
    <property type="entry name" value="TPR-like_helical_dom_sf"/>
</dbReference>
<sequence>MSSRRLVRILLVSLAANAALAQRAPDVYLVTIDTLRADHVGAYGYAAAQTPRLDALARDGVRFEQAFTASPITNTSHASILTGLLPSAHGVTDFGTPLAASKVSVAARLRAAGYRTGAFVGSIILDSHSLARGFDQGFDTYDGFSAAAADKTRKTEAGARPAAHAGLPVIRGVIAARNGAGAGAAPANGAAEGRAKQSRYGRVERRAADVLARAQQWITAAKFGRARPRPIFAWVHLYDPHDPYDPPAPFAEKFAGRNKDGMYDGEIAYTDHALGEFVKFLKARGLYDNAVIIVVGDHGEGLGEHGEDTHGIFLYDATLHVPLLLKLPRQAMRGTVVTAQARTIDIAPTVVELAGFSEKAAVSKTEASAKMDGVSLHLLWKKGASAERVALGEADYPLRFGWAPLRSVRAEGFKYIEAPRPELYDLRADAGETKNVYQPWADEVKRLRQILADANLPALGTPGKNDAQKSGAVSAETVAELKALGYFGNEPGSTTAREPSLLPDPKDKIEQQNALHRAQLADEDGDAEGARAILKKVIAADPAAESAMVQLGRIELAQHDHRAAAAAFAAALKLRPADSAVAYSLGQSLFRLGDHAGARAALEQSLQVDPAQYDARMMLGAAYALLRNMPAAEDQFEAAALLEPKRVEPRKQLGGVLLDSGKYDDAVAALEMATKLAPTDAQSFELLAKAYRAAGKTSLAQQAAARAKQLRGR</sequence>
<feature type="signal peptide" evidence="2">
    <location>
        <begin position="1"/>
        <end position="21"/>
    </location>
</feature>
<keyword evidence="4" id="KW-0378">Hydrolase</keyword>
<protein>
    <submittedName>
        <fullName evidence="4">Sulfatase-like hydrolase/transferase</fullName>
    </submittedName>
</protein>
<dbReference type="Pfam" id="PF13432">
    <property type="entry name" value="TPR_16"/>
    <property type="match status" value="2"/>
</dbReference>
<comment type="caution">
    <text evidence="4">The sequence shown here is derived from an EMBL/GenBank/DDBJ whole genome shotgun (WGS) entry which is preliminary data.</text>
</comment>
<evidence type="ECO:0000313" key="4">
    <source>
        <dbReference type="EMBL" id="MBI2678268.1"/>
    </source>
</evidence>
<proteinExistence type="predicted"/>
<feature type="domain" description="Sulfatase N-terminal" evidence="3">
    <location>
        <begin position="25"/>
        <end position="355"/>
    </location>
</feature>
<dbReference type="Proteomes" id="UP000779809">
    <property type="component" value="Unassembled WGS sequence"/>
</dbReference>
<keyword evidence="2" id="KW-0732">Signal</keyword>
<evidence type="ECO:0000259" key="3">
    <source>
        <dbReference type="Pfam" id="PF00884"/>
    </source>
</evidence>
<accession>A0A932EQ07</accession>